<organism evidence="4 5">
    <name type="scientific">Fasciola hepatica</name>
    <name type="common">Liver fluke</name>
    <dbReference type="NCBI Taxonomy" id="6192"/>
    <lineage>
        <taxon>Eukaryota</taxon>
        <taxon>Metazoa</taxon>
        <taxon>Spiralia</taxon>
        <taxon>Lophotrochozoa</taxon>
        <taxon>Platyhelminthes</taxon>
        <taxon>Trematoda</taxon>
        <taxon>Digenea</taxon>
        <taxon>Plagiorchiida</taxon>
        <taxon>Echinostomata</taxon>
        <taxon>Echinostomatoidea</taxon>
        <taxon>Fasciolidae</taxon>
        <taxon>Fasciola</taxon>
    </lineage>
</organism>
<feature type="chain" id="PRO_5020031746" description="Ephrin RBD domain-containing protein" evidence="2">
    <location>
        <begin position="22"/>
        <end position="418"/>
    </location>
</feature>
<comment type="caution">
    <text evidence="4">The sequence shown here is derived from an EMBL/GenBank/DDBJ whole genome shotgun (WGS) entry which is preliminary data.</text>
</comment>
<dbReference type="InterPro" id="IPR001799">
    <property type="entry name" value="Ephrin_RBD"/>
</dbReference>
<keyword evidence="1" id="KW-0812">Transmembrane</keyword>
<dbReference type="SUPFAM" id="SSF49503">
    <property type="entry name" value="Cupredoxins"/>
    <property type="match status" value="1"/>
</dbReference>
<name>A0A4E0RYE2_FASHE</name>
<dbReference type="EMBL" id="JXXN02000058">
    <property type="protein sequence ID" value="THD28848.1"/>
    <property type="molecule type" value="Genomic_DNA"/>
</dbReference>
<feature type="transmembrane region" description="Helical" evidence="1">
    <location>
        <begin position="203"/>
        <end position="227"/>
    </location>
</feature>
<sequence>MYLGFNYIIVAVFHILPNALGLYQDHIVQWDISNVMFTGQNTVVHVREGDNLIFTCLKNPSQSLQLLWTTFTDVYNTCDPMDRKLVRQLFECKQGESNIDFILKVSQFSELTGTPHYLPGKPVLFIAQPPWCSTANIKLATIREEDQNMFIIKNNSLLNVSKQNQPSTSKIKTNNHEVLSVKHQGMRNPNQLAERSDWNNYRFLLLPGSLALLTLVGMQIVVCTFWLPKSVKRYFRCFASRQNTDDAQNAVEKYGKRQPNFEDPSEYNHSQITTEVVGSKSVHLSRFVASDHRFPSDDRTQSMSAVIVPQCFSNGSDTFPHMLKMNRCSIKNNVVKTYPYEPVSANNVPTKGLTSSRNSNLITPRINCTLYHPADSGNENFMYCHVKPTMESTLWIPCAHKSSKPGNMKSTIRFTDSP</sequence>
<keyword evidence="1" id="KW-1133">Transmembrane helix</keyword>
<evidence type="ECO:0000259" key="3">
    <source>
        <dbReference type="Pfam" id="PF00812"/>
    </source>
</evidence>
<feature type="signal peptide" evidence="2">
    <location>
        <begin position="1"/>
        <end position="21"/>
    </location>
</feature>
<dbReference type="GO" id="GO:0016020">
    <property type="term" value="C:membrane"/>
    <property type="evidence" value="ECO:0007669"/>
    <property type="project" value="InterPro"/>
</dbReference>
<dbReference type="AlphaFoldDB" id="A0A4E0RYE2"/>
<gene>
    <name evidence="4" type="ORF">D915_000317</name>
</gene>
<protein>
    <recommendedName>
        <fullName evidence="3">Ephrin RBD domain-containing protein</fullName>
    </recommendedName>
</protein>
<dbReference type="Pfam" id="PF00812">
    <property type="entry name" value="Ephrin"/>
    <property type="match status" value="1"/>
</dbReference>
<dbReference type="InterPro" id="IPR008972">
    <property type="entry name" value="Cupredoxin"/>
</dbReference>
<proteinExistence type="predicted"/>
<accession>A0A4E0RYE2</accession>
<evidence type="ECO:0000313" key="5">
    <source>
        <dbReference type="Proteomes" id="UP000230066"/>
    </source>
</evidence>
<dbReference type="Proteomes" id="UP000230066">
    <property type="component" value="Unassembled WGS sequence"/>
</dbReference>
<evidence type="ECO:0000313" key="4">
    <source>
        <dbReference type="EMBL" id="THD28848.1"/>
    </source>
</evidence>
<dbReference type="Gene3D" id="2.60.40.420">
    <property type="entry name" value="Cupredoxins - blue copper proteins"/>
    <property type="match status" value="1"/>
</dbReference>
<keyword evidence="1" id="KW-0472">Membrane</keyword>
<keyword evidence="2" id="KW-0732">Signal</keyword>
<reference evidence="4" key="1">
    <citation type="submission" date="2019-03" db="EMBL/GenBank/DDBJ databases">
        <title>Improved annotation for the trematode Fasciola hepatica.</title>
        <authorList>
            <person name="Choi Y.-J."/>
            <person name="Martin J."/>
            <person name="Mitreva M."/>
        </authorList>
    </citation>
    <scope>NUCLEOTIDE SEQUENCE [LARGE SCALE GENOMIC DNA]</scope>
</reference>
<evidence type="ECO:0000256" key="2">
    <source>
        <dbReference type="SAM" id="SignalP"/>
    </source>
</evidence>
<evidence type="ECO:0000256" key="1">
    <source>
        <dbReference type="SAM" id="Phobius"/>
    </source>
</evidence>
<keyword evidence="5" id="KW-1185">Reference proteome</keyword>
<feature type="domain" description="Ephrin RBD" evidence="3">
    <location>
        <begin position="24"/>
        <end position="129"/>
    </location>
</feature>